<evidence type="ECO:0000256" key="9">
    <source>
        <dbReference type="ARBA" id="ARBA00023136"/>
    </source>
</evidence>
<feature type="domain" description="Type II secretion system protein GspF" evidence="13">
    <location>
        <begin position="80"/>
        <end position="201"/>
    </location>
</feature>
<keyword evidence="9 12" id="KW-0472">Membrane</keyword>
<dbReference type="PROSITE" id="PS00874">
    <property type="entry name" value="T2SP_F"/>
    <property type="match status" value="1"/>
</dbReference>
<dbReference type="InterPro" id="IPR042094">
    <property type="entry name" value="T2SS_GspF_sf"/>
</dbReference>
<dbReference type="InterPro" id="IPR001992">
    <property type="entry name" value="T2SS_GspF/T4SS_PilC_CS"/>
</dbReference>
<dbReference type="EMBL" id="DSRP01000220">
    <property type="protein sequence ID" value="HGG91940.1"/>
    <property type="molecule type" value="Genomic_DNA"/>
</dbReference>
<keyword evidence="6" id="KW-0997">Cell inner membrane</keyword>
<comment type="similarity">
    <text evidence="3 11">Belongs to the GSP F family.</text>
</comment>
<feature type="transmembrane region" description="Helical" evidence="12">
    <location>
        <begin position="384"/>
        <end position="405"/>
    </location>
</feature>
<protein>
    <recommendedName>
        <fullName evidence="10">General secretion pathway protein F</fullName>
    </recommendedName>
</protein>
<dbReference type="InterPro" id="IPR018076">
    <property type="entry name" value="T2SS_GspF_dom"/>
</dbReference>
<keyword evidence="8 12" id="KW-1133">Transmembrane helix</keyword>
<keyword evidence="5" id="KW-1003">Cell membrane</keyword>
<evidence type="ECO:0000256" key="12">
    <source>
        <dbReference type="SAM" id="Phobius"/>
    </source>
</evidence>
<evidence type="ECO:0000256" key="2">
    <source>
        <dbReference type="ARBA" id="ARBA00004429"/>
    </source>
</evidence>
<evidence type="ECO:0000313" key="14">
    <source>
        <dbReference type="EMBL" id="HGG91940.1"/>
    </source>
</evidence>
<comment type="subcellular location">
    <subcellularLocation>
        <location evidence="2">Cell inner membrane</location>
        <topology evidence="2">Multi-pass membrane protein</topology>
    </subcellularLocation>
    <subcellularLocation>
        <location evidence="11">Cell membrane</location>
        <topology evidence="11">Multi-pass membrane protein</topology>
    </subcellularLocation>
</comment>
<evidence type="ECO:0000259" key="13">
    <source>
        <dbReference type="Pfam" id="PF00482"/>
    </source>
</evidence>
<dbReference type="Pfam" id="PF00482">
    <property type="entry name" value="T2SSF"/>
    <property type="match status" value="2"/>
</dbReference>
<evidence type="ECO:0000256" key="8">
    <source>
        <dbReference type="ARBA" id="ARBA00022989"/>
    </source>
</evidence>
<evidence type="ECO:0000256" key="11">
    <source>
        <dbReference type="RuleBase" id="RU003923"/>
    </source>
</evidence>
<dbReference type="AlphaFoldDB" id="A0A7C3W8L6"/>
<gene>
    <name evidence="14" type="ORF">ENR59_03190</name>
</gene>
<feature type="transmembrane region" description="Helical" evidence="12">
    <location>
        <begin position="231"/>
        <end position="250"/>
    </location>
</feature>
<dbReference type="Gene3D" id="1.20.81.30">
    <property type="entry name" value="Type II secretion system (T2SS), domain F"/>
    <property type="match status" value="2"/>
</dbReference>
<feature type="transmembrane region" description="Helical" evidence="12">
    <location>
        <begin position="177"/>
        <end position="200"/>
    </location>
</feature>
<evidence type="ECO:0000256" key="3">
    <source>
        <dbReference type="ARBA" id="ARBA00005745"/>
    </source>
</evidence>
<dbReference type="InterPro" id="IPR003004">
    <property type="entry name" value="GspF/PilC"/>
</dbReference>
<dbReference type="GO" id="GO:0015628">
    <property type="term" value="P:protein secretion by the type II secretion system"/>
    <property type="evidence" value="ECO:0007669"/>
    <property type="project" value="TreeGrafter"/>
</dbReference>
<dbReference type="PRINTS" id="PR00812">
    <property type="entry name" value="BCTERIALGSPF"/>
</dbReference>
<feature type="domain" description="Type II secretion system protein GspF" evidence="13">
    <location>
        <begin position="282"/>
        <end position="403"/>
    </location>
</feature>
<accession>A0A7C3W8L6</accession>
<comment type="caution">
    <text evidence="14">The sequence shown here is derived from an EMBL/GenBank/DDBJ whole genome shotgun (WGS) entry which is preliminary data.</text>
</comment>
<evidence type="ECO:0000256" key="10">
    <source>
        <dbReference type="ARBA" id="ARBA00030750"/>
    </source>
</evidence>
<organism evidence="14">
    <name type="scientific">Fundidesulfovibrio putealis</name>
    <dbReference type="NCBI Taxonomy" id="270496"/>
    <lineage>
        <taxon>Bacteria</taxon>
        <taxon>Pseudomonadati</taxon>
        <taxon>Thermodesulfobacteriota</taxon>
        <taxon>Desulfovibrionia</taxon>
        <taxon>Desulfovibrionales</taxon>
        <taxon>Desulfovibrionaceae</taxon>
        <taxon>Fundidesulfovibrio</taxon>
    </lineage>
</organism>
<evidence type="ECO:0000256" key="7">
    <source>
        <dbReference type="ARBA" id="ARBA00022692"/>
    </source>
</evidence>
<keyword evidence="4 11" id="KW-0813">Transport</keyword>
<proteinExistence type="inferred from homology"/>
<evidence type="ECO:0000256" key="5">
    <source>
        <dbReference type="ARBA" id="ARBA00022475"/>
    </source>
</evidence>
<dbReference type="PANTHER" id="PTHR30012:SF0">
    <property type="entry name" value="TYPE II SECRETION SYSTEM PROTEIN F-RELATED"/>
    <property type="match status" value="1"/>
</dbReference>
<evidence type="ECO:0000256" key="1">
    <source>
        <dbReference type="ARBA" id="ARBA00002684"/>
    </source>
</evidence>
<comment type="function">
    <text evidence="1">Component of the type II secretion system inner membrane complex required for the energy-dependent secretion of extracellular factors such as proteases and toxins from the periplasm.</text>
</comment>
<evidence type="ECO:0000256" key="6">
    <source>
        <dbReference type="ARBA" id="ARBA00022519"/>
    </source>
</evidence>
<keyword evidence="7 11" id="KW-0812">Transmembrane</keyword>
<evidence type="ECO:0000256" key="4">
    <source>
        <dbReference type="ARBA" id="ARBA00022448"/>
    </source>
</evidence>
<sequence length="412" mass="44601">MPVFEYEAIDSGGRPSKGILTADSMPSALYALKQRQLYVKSIQPARADASPQGESGTGRTARWRDWFSGVSRAQVTTCTQVLATLLEAGLPLDKSLQGLIEHMPHPAAQRVFSHILERVKEGWDLSTALAEHPGVFPDTYIHMVKAGESTGTLQIVMANLASYLERQQALKKKLQAAMVYPAFILVFGVLVIGVLLIYVIPEVTRIFLDLNRELPLPTTILIAMTDFLRAWWFWMLAGAGAMTLVGMRLLRLPAVAKTVDKILLRLPVFGPILRDAALARMTRALGTCLKQGVTLLDSVDIAAAVTGNSVFTDAMAEVREKARQGAGLSEPMRAAGVFPPMLMQLTAAGEQGGKLDAMLMTLARMLETDVSNRIAAASSIVEPALILTLGAVVAFMVIAVMLPIFEMSTLIG</sequence>
<dbReference type="PANTHER" id="PTHR30012">
    <property type="entry name" value="GENERAL SECRETION PATHWAY PROTEIN"/>
    <property type="match status" value="1"/>
</dbReference>
<dbReference type="FunFam" id="1.20.81.30:FF:000001">
    <property type="entry name" value="Type II secretion system protein F"/>
    <property type="match status" value="2"/>
</dbReference>
<reference evidence="14" key="1">
    <citation type="journal article" date="2020" name="mSystems">
        <title>Genome- and Community-Level Interaction Insights into Carbon Utilization and Element Cycling Functions of Hydrothermarchaeota in Hydrothermal Sediment.</title>
        <authorList>
            <person name="Zhou Z."/>
            <person name="Liu Y."/>
            <person name="Xu W."/>
            <person name="Pan J."/>
            <person name="Luo Z.H."/>
            <person name="Li M."/>
        </authorList>
    </citation>
    <scope>NUCLEOTIDE SEQUENCE [LARGE SCALE GENOMIC DNA]</scope>
    <source>
        <strain evidence="14">SpSt-413</strain>
    </source>
</reference>
<name>A0A7C3W8L6_9BACT</name>
<dbReference type="GO" id="GO:0005886">
    <property type="term" value="C:plasma membrane"/>
    <property type="evidence" value="ECO:0007669"/>
    <property type="project" value="UniProtKB-SubCell"/>
</dbReference>